<keyword evidence="3" id="KW-1185">Reference proteome</keyword>
<dbReference type="GO" id="GO:0035197">
    <property type="term" value="F:siRNA binding"/>
    <property type="evidence" value="ECO:0007669"/>
    <property type="project" value="TreeGrafter"/>
</dbReference>
<gene>
    <name evidence="2" type="ORF">KP79_PYT14798</name>
</gene>
<accession>A0A210QIV4</accession>
<dbReference type="InterPro" id="IPR048263">
    <property type="entry name" value="Arb2"/>
</dbReference>
<dbReference type="Proteomes" id="UP000242188">
    <property type="component" value="Unassembled WGS sequence"/>
</dbReference>
<dbReference type="GO" id="GO:0005634">
    <property type="term" value="C:nucleus"/>
    <property type="evidence" value="ECO:0007669"/>
    <property type="project" value="TreeGrafter"/>
</dbReference>
<dbReference type="OrthoDB" id="421951at2759"/>
<dbReference type="Pfam" id="PF22749">
    <property type="entry name" value="Arb2"/>
    <property type="match status" value="1"/>
</dbReference>
<dbReference type="InterPro" id="IPR053858">
    <property type="entry name" value="Arb2_dom"/>
</dbReference>
<evidence type="ECO:0000313" key="3">
    <source>
        <dbReference type="Proteomes" id="UP000242188"/>
    </source>
</evidence>
<name>A0A210QIV4_MIZYE</name>
<proteinExistence type="predicted"/>
<reference evidence="2 3" key="1">
    <citation type="journal article" date="2017" name="Nat. Ecol. Evol.">
        <title>Scallop genome provides insights into evolution of bilaterian karyotype and development.</title>
        <authorList>
            <person name="Wang S."/>
            <person name="Zhang J."/>
            <person name="Jiao W."/>
            <person name="Li J."/>
            <person name="Xun X."/>
            <person name="Sun Y."/>
            <person name="Guo X."/>
            <person name="Huan P."/>
            <person name="Dong B."/>
            <person name="Zhang L."/>
            <person name="Hu X."/>
            <person name="Sun X."/>
            <person name="Wang J."/>
            <person name="Zhao C."/>
            <person name="Wang Y."/>
            <person name="Wang D."/>
            <person name="Huang X."/>
            <person name="Wang R."/>
            <person name="Lv J."/>
            <person name="Li Y."/>
            <person name="Zhang Z."/>
            <person name="Liu B."/>
            <person name="Lu W."/>
            <person name="Hui Y."/>
            <person name="Liang J."/>
            <person name="Zhou Z."/>
            <person name="Hou R."/>
            <person name="Li X."/>
            <person name="Liu Y."/>
            <person name="Li H."/>
            <person name="Ning X."/>
            <person name="Lin Y."/>
            <person name="Zhao L."/>
            <person name="Xing Q."/>
            <person name="Dou J."/>
            <person name="Li Y."/>
            <person name="Mao J."/>
            <person name="Guo H."/>
            <person name="Dou H."/>
            <person name="Li T."/>
            <person name="Mu C."/>
            <person name="Jiang W."/>
            <person name="Fu Q."/>
            <person name="Fu X."/>
            <person name="Miao Y."/>
            <person name="Liu J."/>
            <person name="Yu Q."/>
            <person name="Li R."/>
            <person name="Liao H."/>
            <person name="Li X."/>
            <person name="Kong Y."/>
            <person name="Jiang Z."/>
            <person name="Chourrout D."/>
            <person name="Li R."/>
            <person name="Bao Z."/>
        </authorList>
    </citation>
    <scope>NUCLEOTIDE SEQUENCE [LARGE SCALE GENOMIC DNA]</scope>
    <source>
        <strain evidence="2 3">PY_sf001</strain>
    </source>
</reference>
<dbReference type="STRING" id="6573.A0A210QIV4"/>
<protein>
    <recommendedName>
        <fullName evidence="1">Arb2 domain-containing protein</fullName>
    </recommendedName>
</protein>
<dbReference type="PANTHER" id="PTHR21357">
    <property type="entry name" value="FAM172 FAMILY PROTEIN HOMOLOG CG10038"/>
    <property type="match status" value="1"/>
</dbReference>
<dbReference type="AlphaFoldDB" id="A0A210QIV4"/>
<evidence type="ECO:0000313" key="2">
    <source>
        <dbReference type="EMBL" id="OWF48694.1"/>
    </source>
</evidence>
<feature type="domain" description="Arb2" evidence="1">
    <location>
        <begin position="11"/>
        <end position="122"/>
    </location>
</feature>
<sequence length="122" mass="14283">MSSKKSKEYEFPDTLADFGYGFNDEGQLRHLETKEAYQFQVREDDLEYNQKHYEAIGEIITENVYSMLEKDCELQKLELPKDAEENEPKTFFFMSDDVMTAKRLMILIHGSGAVRAGQWARK</sequence>
<dbReference type="PANTHER" id="PTHR21357:SF4">
    <property type="entry name" value="FAM172 FAMILY PROTEIN HOMOLOG CG10038"/>
    <property type="match status" value="1"/>
</dbReference>
<evidence type="ECO:0000259" key="1">
    <source>
        <dbReference type="Pfam" id="PF22749"/>
    </source>
</evidence>
<organism evidence="2 3">
    <name type="scientific">Mizuhopecten yessoensis</name>
    <name type="common">Japanese scallop</name>
    <name type="synonym">Patinopecten yessoensis</name>
    <dbReference type="NCBI Taxonomy" id="6573"/>
    <lineage>
        <taxon>Eukaryota</taxon>
        <taxon>Metazoa</taxon>
        <taxon>Spiralia</taxon>
        <taxon>Lophotrochozoa</taxon>
        <taxon>Mollusca</taxon>
        <taxon>Bivalvia</taxon>
        <taxon>Autobranchia</taxon>
        <taxon>Pteriomorphia</taxon>
        <taxon>Pectinida</taxon>
        <taxon>Pectinoidea</taxon>
        <taxon>Pectinidae</taxon>
        <taxon>Mizuhopecten</taxon>
    </lineage>
</organism>
<comment type="caution">
    <text evidence="2">The sequence shown here is derived from an EMBL/GenBank/DDBJ whole genome shotgun (WGS) entry which is preliminary data.</text>
</comment>
<dbReference type="EMBL" id="NEDP02003433">
    <property type="protein sequence ID" value="OWF48694.1"/>
    <property type="molecule type" value="Genomic_DNA"/>
</dbReference>
<dbReference type="GO" id="GO:0031048">
    <property type="term" value="P:regulatory ncRNA-mediated heterochromatin formation"/>
    <property type="evidence" value="ECO:0007669"/>
    <property type="project" value="TreeGrafter"/>
</dbReference>